<evidence type="ECO:0000259" key="16">
    <source>
        <dbReference type="Pfam" id="PF14749"/>
    </source>
</evidence>
<dbReference type="EMBL" id="MU150408">
    <property type="protein sequence ID" value="KAF9456699.1"/>
    <property type="molecule type" value="Genomic_DNA"/>
</dbReference>
<dbReference type="GO" id="GO:0005777">
    <property type="term" value="C:peroxisome"/>
    <property type="evidence" value="ECO:0007669"/>
    <property type="project" value="UniProtKB-SubCell"/>
</dbReference>
<organism evidence="18 19">
    <name type="scientific">Collybia nuda</name>
    <dbReference type="NCBI Taxonomy" id="64659"/>
    <lineage>
        <taxon>Eukaryota</taxon>
        <taxon>Fungi</taxon>
        <taxon>Dikarya</taxon>
        <taxon>Basidiomycota</taxon>
        <taxon>Agaricomycotina</taxon>
        <taxon>Agaricomycetes</taxon>
        <taxon>Agaricomycetidae</taxon>
        <taxon>Agaricales</taxon>
        <taxon>Tricholomatineae</taxon>
        <taxon>Clitocybaceae</taxon>
        <taxon>Collybia</taxon>
    </lineage>
</organism>
<keyword evidence="11" id="KW-0576">Peroxisome</keyword>
<gene>
    <name evidence="18" type="ORF">BDZ94DRAFT_1302374</name>
</gene>
<dbReference type="InterPro" id="IPR002655">
    <property type="entry name" value="Acyl-CoA_oxidase_C"/>
</dbReference>
<evidence type="ECO:0000259" key="15">
    <source>
        <dbReference type="Pfam" id="PF01756"/>
    </source>
</evidence>
<feature type="domain" description="Acyl-coenzyme A oxidase N-terminal" evidence="16">
    <location>
        <begin position="29"/>
        <end position="136"/>
    </location>
</feature>
<dbReference type="FunFam" id="1.20.140.10:FF:000015">
    <property type="entry name" value="Acyl-coenzyme A oxidase"/>
    <property type="match status" value="1"/>
</dbReference>
<accession>A0A9P6CD44</accession>
<protein>
    <recommendedName>
        <fullName evidence="12">Acyl-coenzyme A oxidase</fullName>
    </recommendedName>
</protein>
<evidence type="ECO:0000256" key="4">
    <source>
        <dbReference type="ARBA" id="ARBA00004846"/>
    </source>
</evidence>
<evidence type="ECO:0000256" key="1">
    <source>
        <dbReference type="ARBA" id="ARBA00001201"/>
    </source>
</evidence>
<dbReference type="InterPro" id="IPR029320">
    <property type="entry name" value="Acyl-CoA_ox_N"/>
</dbReference>
<evidence type="ECO:0000313" key="18">
    <source>
        <dbReference type="EMBL" id="KAF9456699.1"/>
    </source>
</evidence>
<dbReference type="GO" id="GO:0005504">
    <property type="term" value="F:fatty acid binding"/>
    <property type="evidence" value="ECO:0007669"/>
    <property type="project" value="TreeGrafter"/>
</dbReference>
<dbReference type="AlphaFoldDB" id="A0A9P6CD44"/>
<dbReference type="Pfam" id="PF22924">
    <property type="entry name" value="ACOX_C_alpha1"/>
    <property type="match status" value="1"/>
</dbReference>
<proteinExistence type="inferred from homology"/>
<dbReference type="InterPro" id="IPR036250">
    <property type="entry name" value="AcylCo_DH-like_C"/>
</dbReference>
<dbReference type="SUPFAM" id="SSF47203">
    <property type="entry name" value="Acyl-CoA dehydrogenase C-terminal domain-like"/>
    <property type="match status" value="2"/>
</dbReference>
<comment type="pathway">
    <text evidence="4">Lipid metabolism; peroxisomal fatty acid beta-oxidation.</text>
</comment>
<keyword evidence="7 12" id="KW-0274">FAD</keyword>
<comment type="subcellular location">
    <subcellularLocation>
        <location evidence="3">Peroxisome</location>
    </subcellularLocation>
</comment>
<evidence type="ECO:0000256" key="7">
    <source>
        <dbReference type="ARBA" id="ARBA00022827"/>
    </source>
</evidence>
<comment type="cofactor">
    <cofactor evidence="2">
        <name>FAD</name>
        <dbReference type="ChEBI" id="CHEBI:57692"/>
    </cofactor>
</comment>
<dbReference type="GO" id="GO:0055088">
    <property type="term" value="P:lipid homeostasis"/>
    <property type="evidence" value="ECO:0007669"/>
    <property type="project" value="TreeGrafter"/>
</dbReference>
<keyword evidence="19" id="KW-1185">Reference proteome</keyword>
<evidence type="ECO:0000313" key="19">
    <source>
        <dbReference type="Proteomes" id="UP000807353"/>
    </source>
</evidence>
<dbReference type="InterPro" id="IPR055060">
    <property type="entry name" value="ACOX_C_alpha1"/>
</dbReference>
<reference evidence="18" key="1">
    <citation type="submission" date="2020-11" db="EMBL/GenBank/DDBJ databases">
        <authorList>
            <consortium name="DOE Joint Genome Institute"/>
            <person name="Ahrendt S."/>
            <person name="Riley R."/>
            <person name="Andreopoulos W."/>
            <person name="Labutti K."/>
            <person name="Pangilinan J."/>
            <person name="Ruiz-Duenas F.J."/>
            <person name="Barrasa J.M."/>
            <person name="Sanchez-Garcia M."/>
            <person name="Camarero S."/>
            <person name="Miyauchi S."/>
            <person name="Serrano A."/>
            <person name="Linde D."/>
            <person name="Babiker R."/>
            <person name="Drula E."/>
            <person name="Ayuso-Fernandez I."/>
            <person name="Pacheco R."/>
            <person name="Padilla G."/>
            <person name="Ferreira P."/>
            <person name="Barriuso J."/>
            <person name="Kellner H."/>
            <person name="Castanera R."/>
            <person name="Alfaro M."/>
            <person name="Ramirez L."/>
            <person name="Pisabarro A.G."/>
            <person name="Kuo A."/>
            <person name="Tritt A."/>
            <person name="Lipzen A."/>
            <person name="He G."/>
            <person name="Yan M."/>
            <person name="Ng V."/>
            <person name="Cullen D."/>
            <person name="Martin F."/>
            <person name="Rosso M.-N."/>
            <person name="Henrissat B."/>
            <person name="Hibbett D."/>
            <person name="Martinez A.T."/>
            <person name="Grigoriev I.V."/>
        </authorList>
    </citation>
    <scope>NUCLEOTIDE SEQUENCE</scope>
    <source>
        <strain evidence="18">CBS 247.69</strain>
    </source>
</reference>
<evidence type="ECO:0000256" key="3">
    <source>
        <dbReference type="ARBA" id="ARBA00004275"/>
    </source>
</evidence>
<evidence type="ECO:0000256" key="11">
    <source>
        <dbReference type="ARBA" id="ARBA00023140"/>
    </source>
</evidence>
<evidence type="ECO:0000256" key="14">
    <source>
        <dbReference type="PIRSR" id="PIRSR000168-2"/>
    </source>
</evidence>
<dbReference type="FunFam" id="2.40.110.10:FF:000003">
    <property type="entry name" value="Acyl-coenzyme A oxidase"/>
    <property type="match status" value="1"/>
</dbReference>
<dbReference type="PIRSF" id="PIRSF000168">
    <property type="entry name" value="Acyl-CoA_oxidase"/>
    <property type="match status" value="1"/>
</dbReference>
<comment type="caution">
    <text evidence="18">The sequence shown here is derived from an EMBL/GenBank/DDBJ whole genome shotgun (WGS) entry which is preliminary data.</text>
</comment>
<comment type="catalytic activity">
    <reaction evidence="1">
        <text>a 2,3-saturated acyl-CoA + O2 = a (2E)-enoyl-CoA + H2O2</text>
        <dbReference type="Rhea" id="RHEA:38959"/>
        <dbReference type="ChEBI" id="CHEBI:15379"/>
        <dbReference type="ChEBI" id="CHEBI:16240"/>
        <dbReference type="ChEBI" id="CHEBI:58856"/>
        <dbReference type="ChEBI" id="CHEBI:65111"/>
        <dbReference type="EC" id="1.3.3.6"/>
    </reaction>
</comment>
<evidence type="ECO:0000256" key="2">
    <source>
        <dbReference type="ARBA" id="ARBA00001974"/>
    </source>
</evidence>
<feature type="domain" description="Acyl-CoA oxidase C-alpha1" evidence="17">
    <location>
        <begin position="284"/>
        <end position="444"/>
    </location>
</feature>
<dbReference type="OrthoDB" id="538336at2759"/>
<dbReference type="Pfam" id="PF14749">
    <property type="entry name" value="Acyl-CoA_ox_N"/>
    <property type="match status" value="1"/>
</dbReference>
<keyword evidence="6 12" id="KW-0285">Flavoprotein</keyword>
<evidence type="ECO:0000259" key="17">
    <source>
        <dbReference type="Pfam" id="PF22924"/>
    </source>
</evidence>
<keyword evidence="8" id="KW-0276">Fatty acid metabolism</keyword>
<dbReference type="Proteomes" id="UP000807353">
    <property type="component" value="Unassembled WGS sequence"/>
</dbReference>
<feature type="binding site" evidence="14">
    <location>
        <position position="184"/>
    </location>
    <ligand>
        <name>FAD</name>
        <dbReference type="ChEBI" id="CHEBI:57692"/>
    </ligand>
</feature>
<feature type="domain" description="Acyl-CoA oxidase C-terminal" evidence="15">
    <location>
        <begin position="521"/>
        <end position="658"/>
    </location>
</feature>
<dbReference type="InterPro" id="IPR046373">
    <property type="entry name" value="Acyl-CoA_Oxase/DH_mid-dom_sf"/>
</dbReference>
<dbReference type="Pfam" id="PF01756">
    <property type="entry name" value="ACOX"/>
    <property type="match status" value="1"/>
</dbReference>
<comment type="similarity">
    <text evidence="5 12">Belongs to the acyl-CoA oxidase family.</text>
</comment>
<dbReference type="InterPro" id="IPR012258">
    <property type="entry name" value="Acyl-CoA_oxidase"/>
</dbReference>
<dbReference type="GO" id="GO:0071949">
    <property type="term" value="F:FAD binding"/>
    <property type="evidence" value="ECO:0007669"/>
    <property type="project" value="InterPro"/>
</dbReference>
<dbReference type="PANTHER" id="PTHR10909:SF250">
    <property type="entry name" value="PEROXISOMAL ACYL-COENZYME A OXIDASE 1"/>
    <property type="match status" value="1"/>
</dbReference>
<keyword evidence="9" id="KW-0560">Oxidoreductase</keyword>
<dbReference type="GO" id="GO:0003997">
    <property type="term" value="F:acyl-CoA oxidase activity"/>
    <property type="evidence" value="ECO:0007669"/>
    <property type="project" value="UniProtKB-EC"/>
</dbReference>
<dbReference type="Gene3D" id="1.10.540.10">
    <property type="entry name" value="Acyl-CoA dehydrogenase/oxidase, N-terminal domain"/>
    <property type="match status" value="1"/>
</dbReference>
<sequence>MSKMDAAKQTGIDMAEARAKTSIDVALVREFLHNGPDKWKERSSIVNVLQNDPTFDKSQRDFMTRTERYHRGLSMTNRVYELQESHNWSNQQTATAFASLDEGLPISLHMIAFQPVFMSQGSPELIAKYGELIARRGILGCYLQTELGHGTNVARLETTATYIPETREFEINSPTLTSSKWWIGALGRTSTHGVVQAKLILPGGKDVGPHLFFVQLRNLEDHTVLPGIIIGDIGPKALAGNSPNDNGFAKFDHIRIPKENMLSKFAQVTDDGQYVQPPHSKLSYGGMMYIRANMVTGAGWLMAKAATVAIRYASVRRQGELTENGLERQIIQYPSVYIRLLPILSHAYVFTQLGDTLMKTFNTMSSRLASGDTSMLPEMHATTSGLKVMVSSLGVQDLEVARRSMGGHGYSAFAGLGRLYADYLPSVTYEGDNFVLDQQVVRAALKSFRTLFSTKTPSTSSLSPSSYYLRLLIQPATLPPELTEASWKDPSIAALLLEWRAALMVYEHAQTSSDPDASVNQRVSKGVTEAFIGSQVLEIIKELPLLSENGRVVSKLYLLYLLTTVEGGLVDLLSFGLFRAPSNTESGSRDPARSLRLAIKQLCLELLPNAIGLSDVFGFTDWELDSALGVYDGKVYDALWRCAQGEPLNQKAIPAAYEFLTRHTRNPSSQSCTVEDGKLPRVAPSYKTSRFTIHIPNYTYDFVVVWNVITRRGATPPLDGSVVTSPPTFDEQTTGIIQDTIDSVWIIDTSLIYMAWNKATDRR</sequence>
<evidence type="ECO:0000256" key="12">
    <source>
        <dbReference type="PIRNR" id="PIRNR000168"/>
    </source>
</evidence>
<evidence type="ECO:0000256" key="10">
    <source>
        <dbReference type="ARBA" id="ARBA00023098"/>
    </source>
</evidence>
<evidence type="ECO:0000256" key="13">
    <source>
        <dbReference type="PIRSR" id="PIRSR000168-1"/>
    </source>
</evidence>
<name>A0A9P6CD44_9AGAR</name>
<keyword evidence="10" id="KW-0443">Lipid metabolism</keyword>
<dbReference type="InterPro" id="IPR037069">
    <property type="entry name" value="AcylCoA_DH/ox_N_sf"/>
</dbReference>
<dbReference type="InterPro" id="IPR009100">
    <property type="entry name" value="AcylCoA_DH/oxidase_NM_dom_sf"/>
</dbReference>
<evidence type="ECO:0000256" key="6">
    <source>
        <dbReference type="ARBA" id="ARBA00022630"/>
    </source>
</evidence>
<dbReference type="GO" id="GO:0033540">
    <property type="term" value="P:fatty acid beta-oxidation using acyl-CoA oxidase"/>
    <property type="evidence" value="ECO:0007669"/>
    <property type="project" value="TreeGrafter"/>
</dbReference>
<feature type="active site" description="Proton acceptor" evidence="13">
    <location>
        <position position="430"/>
    </location>
</feature>
<dbReference type="Gene3D" id="1.20.140.10">
    <property type="entry name" value="Butyryl-CoA Dehydrogenase, subunit A, domain 3"/>
    <property type="match status" value="2"/>
</dbReference>
<dbReference type="Gene3D" id="2.40.110.10">
    <property type="entry name" value="Butyryl-CoA Dehydrogenase, subunit A, domain 2"/>
    <property type="match status" value="1"/>
</dbReference>
<evidence type="ECO:0000256" key="9">
    <source>
        <dbReference type="ARBA" id="ARBA00023002"/>
    </source>
</evidence>
<evidence type="ECO:0000256" key="8">
    <source>
        <dbReference type="ARBA" id="ARBA00022832"/>
    </source>
</evidence>
<feature type="binding site" evidence="14">
    <location>
        <position position="145"/>
    </location>
    <ligand>
        <name>FAD</name>
        <dbReference type="ChEBI" id="CHEBI:57692"/>
    </ligand>
</feature>
<dbReference type="PANTHER" id="PTHR10909">
    <property type="entry name" value="ELECTRON TRANSPORT OXIDOREDUCTASE"/>
    <property type="match status" value="1"/>
</dbReference>
<dbReference type="SUPFAM" id="SSF56645">
    <property type="entry name" value="Acyl-CoA dehydrogenase NM domain-like"/>
    <property type="match status" value="1"/>
</dbReference>
<evidence type="ECO:0000256" key="5">
    <source>
        <dbReference type="ARBA" id="ARBA00006288"/>
    </source>
</evidence>